<evidence type="ECO:0000256" key="7">
    <source>
        <dbReference type="ARBA" id="ARBA00022842"/>
    </source>
</evidence>
<comment type="catalytic activity">
    <reaction evidence="1">
        <text>Exonucleolytic cleavage in the 3'- to 5'-direction to yield nucleoside 5'-phosphates.</text>
        <dbReference type="EC" id="3.1.11.2"/>
    </reaction>
</comment>
<evidence type="ECO:0000256" key="5">
    <source>
        <dbReference type="ARBA" id="ARBA00022763"/>
    </source>
</evidence>
<reference evidence="14" key="1">
    <citation type="journal article" date="2016" name="Nature">
        <title>Genome evolution in the allotetraploid frog Xenopus laevis.</title>
        <authorList>
            <person name="Session A.M."/>
            <person name="Uno Y."/>
            <person name="Kwon T."/>
            <person name="Chapman J.A."/>
            <person name="Toyoda A."/>
            <person name="Takahashi S."/>
            <person name="Fukui A."/>
            <person name="Hikosaka A."/>
            <person name="Suzuki A."/>
            <person name="Kondo M."/>
            <person name="van Heeringen S.J."/>
            <person name="Quigley I."/>
            <person name="Heinz S."/>
            <person name="Ogino H."/>
            <person name="Ochi H."/>
            <person name="Hellsten U."/>
            <person name="Lyons J.B."/>
            <person name="Simakov O."/>
            <person name="Putnam N."/>
            <person name="Stites J."/>
            <person name="Kuroki Y."/>
            <person name="Tanaka T."/>
            <person name="Michiue T."/>
            <person name="Watanabe M."/>
            <person name="Bogdanovic O."/>
            <person name="Lister R."/>
            <person name="Georgiou G."/>
            <person name="Paranjpe S.S."/>
            <person name="van Kruijsbergen I."/>
            <person name="Shu S."/>
            <person name="Carlson J."/>
            <person name="Kinoshita T."/>
            <person name="Ohta Y."/>
            <person name="Mawaribuchi S."/>
            <person name="Jenkins J."/>
            <person name="Grimwood J."/>
            <person name="Schmutz J."/>
            <person name="Mitros T."/>
            <person name="Mozaffari S.V."/>
            <person name="Suzuki Y."/>
            <person name="Haramoto Y."/>
            <person name="Yamamoto T.S."/>
            <person name="Takagi C."/>
            <person name="Heald R."/>
            <person name="Miller K."/>
            <person name="Haudenschild C."/>
            <person name="Kitzman J."/>
            <person name="Nakayama T."/>
            <person name="Izutsu Y."/>
            <person name="Robert J."/>
            <person name="Fortriede J."/>
            <person name="Burns K."/>
            <person name="Lotay V."/>
            <person name="Karimi K."/>
            <person name="Yasuoka Y."/>
            <person name="Dichmann D.S."/>
            <person name="Flajnik M.F."/>
            <person name="Houston D.W."/>
            <person name="Shendure J."/>
            <person name="DuPasquier L."/>
            <person name="Vize P.D."/>
            <person name="Zorn A.M."/>
            <person name="Ito M."/>
            <person name="Marcotte E.M."/>
            <person name="Wallingford J.B."/>
            <person name="Ito Y."/>
            <person name="Asashima M."/>
            <person name="Ueno N."/>
            <person name="Matsuda Y."/>
            <person name="Veenstra G.J."/>
            <person name="Fujiyama A."/>
            <person name="Harland R.M."/>
            <person name="Taira M."/>
            <person name="Rokhsar D.S."/>
        </authorList>
    </citation>
    <scope>NUCLEOTIDE SEQUENCE [LARGE SCALE GENOMIC DNA]</scope>
    <source>
        <strain evidence="14">J</strain>
    </source>
</reference>
<keyword evidence="8" id="KW-0234">DNA repair</keyword>
<dbReference type="GO" id="GO:0046872">
    <property type="term" value="F:metal ion binding"/>
    <property type="evidence" value="ECO:0007669"/>
    <property type="project" value="UniProtKB-KW"/>
</dbReference>
<keyword evidence="6" id="KW-0378">Hydrolase</keyword>
<dbReference type="EC" id="3.1.11.2" evidence="3"/>
<dbReference type="PANTHER" id="PTHR22748">
    <property type="entry name" value="AP ENDONUCLEASE"/>
    <property type="match status" value="1"/>
</dbReference>
<feature type="binding site" evidence="10">
    <location>
        <position position="120"/>
    </location>
    <ligand>
        <name>Mg(2+)</name>
        <dbReference type="ChEBI" id="CHEBI:18420"/>
        <label>1</label>
    </ligand>
</feature>
<feature type="site" description="Interaction with DNA substrate" evidence="11">
    <location>
        <position position="213"/>
    </location>
</feature>
<feature type="binding site" evidence="10">
    <location>
        <position position="18"/>
    </location>
    <ligand>
        <name>Mg(2+)</name>
        <dbReference type="ChEBI" id="CHEBI:18420"/>
        <label>1</label>
    </ligand>
</feature>
<evidence type="ECO:0000256" key="6">
    <source>
        <dbReference type="ARBA" id="ARBA00022801"/>
    </source>
</evidence>
<sequence>MALTDYAKMKTDVILLQETHFLRSSFPKYMSKAYPICYLSNGDTKSKGVAILIHRHVKFQLQRKHIDQEGRYVIVTGLLQNQMVTLASVYAPNTKKTKFFLTFFEKLAEVKEGRLIVGGDFNTILQNNLDRTRDTLAAKHSLELTFDTKRLTKHLRNLALVDIWREKHPLDRDYTYFSPVHGSYSRIDFLFTNSTQFDVVGTAKIHDITWSDHGMVEATGTTVRKTLLDYFRENDPKDTSSANRWDAHKVVVRGVLISIATRAKKEQLKKVSTITEELHRLSIQHKQHPALVTLQRINLLRTDLTRLLADKAAFALTRTKQKYIEYANKPHTMLAPRLSEMVAMHRNPIMPWLDVENVNLTPLAMDQIIWIPEKDRDIPDHLPPT</sequence>
<dbReference type="GO" id="GO:0006284">
    <property type="term" value="P:base-excision repair"/>
    <property type="evidence" value="ECO:0007669"/>
    <property type="project" value="TreeGrafter"/>
</dbReference>
<dbReference type="InterPro" id="IPR036691">
    <property type="entry name" value="Endo/exonu/phosph_ase_sf"/>
</dbReference>
<evidence type="ECO:0000313" key="13">
    <source>
        <dbReference type="EMBL" id="OCT94959.1"/>
    </source>
</evidence>
<dbReference type="OMA" id="YFRENDP"/>
<evidence type="ECO:0000256" key="8">
    <source>
        <dbReference type="ARBA" id="ARBA00023204"/>
    </source>
</evidence>
<feature type="site" description="Transition state stabilizer" evidence="11">
    <location>
        <position position="122"/>
    </location>
</feature>
<comment type="cofactor">
    <cofactor evidence="10">
        <name>Mg(2+)</name>
        <dbReference type="ChEBI" id="CHEBI:18420"/>
    </cofactor>
    <cofactor evidence="10">
        <name>Mn(2+)</name>
        <dbReference type="ChEBI" id="CHEBI:29035"/>
    </cofactor>
    <text evidence="10">Probably binds two magnesium or manganese ions per subunit.</text>
</comment>
<dbReference type="GO" id="GO:0003906">
    <property type="term" value="F:DNA-(apurinic or apyrimidinic site) endonuclease activity"/>
    <property type="evidence" value="ECO:0007669"/>
    <property type="project" value="TreeGrafter"/>
</dbReference>
<keyword evidence="10" id="KW-0464">Manganese</keyword>
<evidence type="ECO:0000256" key="9">
    <source>
        <dbReference type="PIRSR" id="PIRSR604808-1"/>
    </source>
</evidence>
<dbReference type="InterPro" id="IPR005135">
    <property type="entry name" value="Endo/exonuclease/phosphatase"/>
</dbReference>
<dbReference type="Proteomes" id="UP000694892">
    <property type="component" value="Chromosome 2L"/>
</dbReference>
<keyword evidence="4 10" id="KW-0479">Metal-binding</keyword>
<feature type="active site" description="Proton donor/acceptor" evidence="9">
    <location>
        <position position="120"/>
    </location>
</feature>
<dbReference type="SUPFAM" id="SSF56219">
    <property type="entry name" value="DNase I-like"/>
    <property type="match status" value="1"/>
</dbReference>
<evidence type="ECO:0000256" key="1">
    <source>
        <dbReference type="ARBA" id="ARBA00000493"/>
    </source>
</evidence>
<comment type="similarity">
    <text evidence="2">Belongs to the DNA repair enzymes AP/ExoA family.</text>
</comment>
<dbReference type="Gene3D" id="3.60.10.10">
    <property type="entry name" value="Endonuclease/exonuclease/phosphatase"/>
    <property type="match status" value="1"/>
</dbReference>
<evidence type="ECO:0000256" key="10">
    <source>
        <dbReference type="PIRSR" id="PIRSR604808-2"/>
    </source>
</evidence>
<dbReference type="Pfam" id="PF03372">
    <property type="entry name" value="Exo_endo_phos"/>
    <property type="match status" value="1"/>
</dbReference>
<evidence type="ECO:0000256" key="3">
    <source>
        <dbReference type="ARBA" id="ARBA00012115"/>
    </source>
</evidence>
<keyword evidence="7 10" id="KW-0460">Magnesium</keyword>
<dbReference type="GO" id="GO:0008311">
    <property type="term" value="F:double-stranded DNA 3'-5' DNA exonuclease activity"/>
    <property type="evidence" value="ECO:0007669"/>
    <property type="project" value="UniProtKB-EC"/>
</dbReference>
<protein>
    <recommendedName>
        <fullName evidence="3">exodeoxyribonuclease III</fullName>
        <ecNumber evidence="3">3.1.11.2</ecNumber>
    </recommendedName>
</protein>
<gene>
    <name evidence="13" type="ORF">XELAEV_18012643mg</name>
</gene>
<evidence type="ECO:0000256" key="2">
    <source>
        <dbReference type="ARBA" id="ARBA00007092"/>
    </source>
</evidence>
<proteinExistence type="inferred from homology"/>
<feature type="binding site" evidence="10">
    <location>
        <position position="122"/>
    </location>
    <ligand>
        <name>Mg(2+)</name>
        <dbReference type="ChEBI" id="CHEBI:18420"/>
        <label>1</label>
    </ligand>
</feature>
<dbReference type="CDD" id="cd09076">
    <property type="entry name" value="L1-EN"/>
    <property type="match status" value="1"/>
</dbReference>
<keyword evidence="5" id="KW-0227">DNA damage</keyword>
<dbReference type="EMBL" id="CM004468">
    <property type="protein sequence ID" value="OCT94959.1"/>
    <property type="molecule type" value="Genomic_DNA"/>
</dbReference>
<dbReference type="InterPro" id="IPR004808">
    <property type="entry name" value="AP_endonuc_1"/>
</dbReference>
<accession>A0A974DN19</accession>
<dbReference type="AlphaFoldDB" id="A0A974DN19"/>
<feature type="binding site" evidence="10">
    <location>
        <position position="213"/>
    </location>
    <ligand>
        <name>Mg(2+)</name>
        <dbReference type="ChEBI" id="CHEBI:18420"/>
        <label>1</label>
    </ligand>
</feature>
<feature type="binding site" evidence="10">
    <location>
        <position position="212"/>
    </location>
    <ligand>
        <name>Mg(2+)</name>
        <dbReference type="ChEBI" id="CHEBI:18420"/>
        <label>2</label>
    </ligand>
</feature>
<feature type="active site" description="Proton acceptor" evidence="9">
    <location>
        <position position="213"/>
    </location>
</feature>
<feature type="domain" description="Endonuclease/exonuclease/phosphatase" evidence="12">
    <location>
        <begin position="10"/>
        <end position="213"/>
    </location>
</feature>
<dbReference type="PANTHER" id="PTHR22748:SF26">
    <property type="entry name" value="ENDONUCLEASE_EXONUCLEASE_PHOSPHATASE DOMAIN-CONTAINING PROTEIN"/>
    <property type="match status" value="1"/>
</dbReference>
<evidence type="ECO:0000256" key="4">
    <source>
        <dbReference type="ARBA" id="ARBA00022723"/>
    </source>
</evidence>
<dbReference type="GO" id="GO:0005634">
    <property type="term" value="C:nucleus"/>
    <property type="evidence" value="ECO:0007669"/>
    <property type="project" value="TreeGrafter"/>
</dbReference>
<evidence type="ECO:0000256" key="11">
    <source>
        <dbReference type="PIRSR" id="PIRSR604808-3"/>
    </source>
</evidence>
<feature type="site" description="Important for catalytic activity" evidence="11">
    <location>
        <position position="188"/>
    </location>
</feature>
<name>A0A974DN19_XENLA</name>
<evidence type="ECO:0000259" key="12">
    <source>
        <dbReference type="Pfam" id="PF03372"/>
    </source>
</evidence>
<evidence type="ECO:0000313" key="14">
    <source>
        <dbReference type="Proteomes" id="UP000694892"/>
    </source>
</evidence>
<feature type="active site" evidence="9">
    <location>
        <position position="90"/>
    </location>
</feature>
<dbReference type="GO" id="GO:0008081">
    <property type="term" value="F:phosphoric diester hydrolase activity"/>
    <property type="evidence" value="ECO:0007669"/>
    <property type="project" value="TreeGrafter"/>
</dbReference>
<organism evidence="13 14">
    <name type="scientific">Xenopus laevis</name>
    <name type="common">African clawed frog</name>
    <dbReference type="NCBI Taxonomy" id="8355"/>
    <lineage>
        <taxon>Eukaryota</taxon>
        <taxon>Metazoa</taxon>
        <taxon>Chordata</taxon>
        <taxon>Craniata</taxon>
        <taxon>Vertebrata</taxon>
        <taxon>Euteleostomi</taxon>
        <taxon>Amphibia</taxon>
        <taxon>Batrachia</taxon>
        <taxon>Anura</taxon>
        <taxon>Pipoidea</taxon>
        <taxon>Pipidae</taxon>
        <taxon>Xenopodinae</taxon>
        <taxon>Xenopus</taxon>
        <taxon>Xenopus</taxon>
    </lineage>
</organism>